<dbReference type="Pfam" id="PF03432">
    <property type="entry name" value="Relaxase"/>
    <property type="match status" value="1"/>
</dbReference>
<evidence type="ECO:0000313" key="5">
    <source>
        <dbReference type="Proteomes" id="UP001172788"/>
    </source>
</evidence>
<dbReference type="InterPro" id="IPR021795">
    <property type="entry name" value="DUF3363"/>
</dbReference>
<organism evidence="3 6">
    <name type="scientific">Pandoraea cepalis</name>
    <dbReference type="NCBI Taxonomy" id="2508294"/>
    <lineage>
        <taxon>Bacteria</taxon>
        <taxon>Pseudomonadati</taxon>
        <taxon>Pseudomonadota</taxon>
        <taxon>Betaproteobacteria</taxon>
        <taxon>Burkholderiales</taxon>
        <taxon>Burkholderiaceae</taxon>
        <taxon>Pandoraea</taxon>
    </lineage>
</organism>
<accession>A0AAW7MH77</accession>
<dbReference type="EMBL" id="QAID01000021">
    <property type="protein sequence ID" value="MDN4576646.1"/>
    <property type="molecule type" value="Genomic_DNA"/>
</dbReference>
<evidence type="ECO:0000313" key="6">
    <source>
        <dbReference type="Proteomes" id="UP001172791"/>
    </source>
</evidence>
<evidence type="ECO:0000313" key="3">
    <source>
        <dbReference type="EMBL" id="MDN4571995.1"/>
    </source>
</evidence>
<gene>
    <name evidence="3" type="ORF">DBA34_01755</name>
    <name evidence="4" type="ORF">DBB29_00670</name>
</gene>
<proteinExistence type="predicted"/>
<feature type="domain" description="MobA/VirD2-like nuclease" evidence="2">
    <location>
        <begin position="130"/>
        <end position="221"/>
    </location>
</feature>
<dbReference type="Proteomes" id="UP001172791">
    <property type="component" value="Unassembled WGS sequence"/>
</dbReference>
<feature type="region of interest" description="Disordered" evidence="1">
    <location>
        <begin position="42"/>
        <end position="62"/>
    </location>
</feature>
<evidence type="ECO:0000256" key="1">
    <source>
        <dbReference type="SAM" id="MobiDB-lite"/>
    </source>
</evidence>
<dbReference type="EMBL" id="QAIC01000024">
    <property type="protein sequence ID" value="MDN4571995.1"/>
    <property type="molecule type" value="Genomic_DNA"/>
</dbReference>
<keyword evidence="5" id="KW-1185">Reference proteome</keyword>
<protein>
    <recommendedName>
        <fullName evidence="2">MobA/VirD2-like nuclease domain-containing protein</fullName>
    </recommendedName>
</protein>
<reference evidence="3" key="1">
    <citation type="submission" date="2018-04" db="EMBL/GenBank/DDBJ databases">
        <authorList>
            <person name="Jy Z."/>
        </authorList>
    </citation>
    <scope>NUCLEOTIDE SEQUENCE</scope>
    <source>
        <strain evidence="4">AS13</strain>
        <strain evidence="3">LA18</strain>
    </source>
</reference>
<dbReference type="Pfam" id="PF11843">
    <property type="entry name" value="DUF3363"/>
    <property type="match status" value="1"/>
</dbReference>
<evidence type="ECO:0000313" key="4">
    <source>
        <dbReference type="EMBL" id="MDN4576646.1"/>
    </source>
</evidence>
<evidence type="ECO:0000259" key="2">
    <source>
        <dbReference type="Pfam" id="PF03432"/>
    </source>
</evidence>
<dbReference type="AlphaFoldDB" id="A0AAW7MH77"/>
<dbReference type="Proteomes" id="UP001172788">
    <property type="component" value="Unassembled WGS sequence"/>
</dbReference>
<name>A0AAW7MH77_9BURK</name>
<sequence length="836" mass="93455">MAKKSNSERLSGDDDIRVRLGLPGRKSHTKRDVAKAAGAIRRLLSQSHGKGKGGGGGKARKGAAASANAGKVGAAKLAQQRVAVRWTYTKNKADRLWRAHGRYLEREGASKVGEKAFGFGSGGDEMVISETLDRWQDADDKHMFKVMVSPEFGDRLDLRAHIRQLMAKMEADMGTKLQWVAVDHYNTDDPHVHIAIRGVDDRGRVLEVDPSYIKMGSRARAQELATQTLGFRTERDVSEALERQVAQQRFTDLDRAILRRAHENVVDFQTEIPKSRSARESRIRYMRRLTALTEMGLAQKTGSHSWTLSQEIESALRARQIAEDRLKTKFLHRETISDPRAQIITTELKSVGQRVGGRLVGTGVNEQTGRAYLLLEGFDGKVHYVHQSAAVERRRNKGELRAGDHVVLTVAARRDDDGKLAGAFTRVENFGQEIGPDLLDKEIFHGGTAVEAPLARDTFARRFRAELAKRQDVLRQAGALVEDATGKLVPGLRDGHDRVRFQDAGISAPNYRHTRSNVHAVVAKGHRNLVLESPHGERSIVSSEQLESLGIDFKYVQTGRMLFLAKSQDPRRRLSMMVDFDKLEAMPNDTALNRLDTLAQELPQLPATHPLKSLIDARTQAWRERGIDLHAPDFVRDAVQWSKNDDLARVSDINPLVEAQSLNRLDWLMQQPFAAANAPLGEAISARAKVWLSRGVDPRDSRFAMLASVWKKGEERRLAAETRGAEIVLEELGKELGKPTRKLECEPGRQISGRVVFVAQQRDHVAVVVDTGGELTLVNQPKGQDLGNIRAGMRVKAQAQIDVAHKEGQRVRFWRFADMERQRVMSKDKAKGRDLF</sequence>
<comment type="caution">
    <text evidence="3">The sequence shown here is derived from an EMBL/GenBank/DDBJ whole genome shotgun (WGS) entry which is preliminary data.</text>
</comment>
<dbReference type="InterPro" id="IPR005094">
    <property type="entry name" value="Endonuclease_MobA/VirD2"/>
</dbReference>